<evidence type="ECO:0000256" key="1">
    <source>
        <dbReference type="SAM" id="SignalP"/>
    </source>
</evidence>
<proteinExistence type="predicted"/>
<dbReference type="AlphaFoldDB" id="A0A840UAZ2"/>
<accession>A0A840UAZ2</accession>
<name>A0A840UAZ2_9GAMM</name>
<feature type="chain" id="PRO_5032635891" evidence="1">
    <location>
        <begin position="27"/>
        <end position="121"/>
    </location>
</feature>
<evidence type="ECO:0000313" key="3">
    <source>
        <dbReference type="Proteomes" id="UP000591735"/>
    </source>
</evidence>
<dbReference type="EMBL" id="JACHFE010000007">
    <property type="protein sequence ID" value="MBB5322162.1"/>
    <property type="molecule type" value="Genomic_DNA"/>
</dbReference>
<organism evidence="2 3">
    <name type="scientific">Marinobacter oulmenensis</name>
    <dbReference type="NCBI Taxonomy" id="643747"/>
    <lineage>
        <taxon>Bacteria</taxon>
        <taxon>Pseudomonadati</taxon>
        <taxon>Pseudomonadota</taxon>
        <taxon>Gammaproteobacteria</taxon>
        <taxon>Pseudomonadales</taxon>
        <taxon>Marinobacteraceae</taxon>
        <taxon>Marinobacter</taxon>
    </lineage>
</organism>
<dbReference type="Proteomes" id="UP000591735">
    <property type="component" value="Unassembled WGS sequence"/>
</dbReference>
<keyword evidence="1" id="KW-0732">Signal</keyword>
<reference evidence="2 3" key="1">
    <citation type="submission" date="2020-08" db="EMBL/GenBank/DDBJ databases">
        <title>Genomic Encyclopedia of Type Strains, Phase IV (KMG-IV): sequencing the most valuable type-strain genomes for metagenomic binning, comparative biology and taxonomic classification.</title>
        <authorList>
            <person name="Goeker M."/>
        </authorList>
    </citation>
    <scope>NUCLEOTIDE SEQUENCE [LARGE SCALE GENOMIC DNA]</scope>
    <source>
        <strain evidence="2 3">DSM 22359</strain>
    </source>
</reference>
<protein>
    <submittedName>
        <fullName evidence="2">Uncharacterized protein</fullName>
    </submittedName>
</protein>
<gene>
    <name evidence="2" type="ORF">HNR38_002657</name>
</gene>
<feature type="signal peptide" evidence="1">
    <location>
        <begin position="1"/>
        <end position="26"/>
    </location>
</feature>
<keyword evidence="3" id="KW-1185">Reference proteome</keyword>
<sequence length="121" mass="13097">MRLTRCFCHSVLLAVFGFLVSVSAWAQDSSAVGQRYVTVQKAAEGVDLRIMASGSGEPVNVSIVECEGCRPTTFLPARNMEVYLGDEAVSVSSALSKNGEPGVVFFDPETRLAEKVRFYGQ</sequence>
<evidence type="ECO:0000313" key="2">
    <source>
        <dbReference type="EMBL" id="MBB5322162.1"/>
    </source>
</evidence>
<dbReference type="RefSeq" id="WP_183705043.1">
    <property type="nucleotide sequence ID" value="NZ_JACHFE010000007.1"/>
</dbReference>
<comment type="caution">
    <text evidence="2">The sequence shown here is derived from an EMBL/GenBank/DDBJ whole genome shotgun (WGS) entry which is preliminary data.</text>
</comment>